<proteinExistence type="predicted"/>
<reference evidence="1" key="1">
    <citation type="submission" date="2020-11" db="EMBL/GenBank/DDBJ databases">
        <authorList>
            <person name="Whitehead M."/>
        </authorList>
    </citation>
    <scope>NUCLEOTIDE SEQUENCE</scope>
    <source>
        <strain evidence="1">EGII</strain>
    </source>
</reference>
<dbReference type="EMBL" id="CAJHJT010000056">
    <property type="protein sequence ID" value="CAD7013733.1"/>
    <property type="molecule type" value="Genomic_DNA"/>
</dbReference>
<comment type="caution">
    <text evidence="1">The sequence shown here is derived from an EMBL/GenBank/DDBJ whole genome shotgun (WGS) entry which is preliminary data.</text>
</comment>
<dbReference type="Proteomes" id="UP000606786">
    <property type="component" value="Unassembled WGS sequence"/>
</dbReference>
<feature type="non-terminal residue" evidence="1">
    <location>
        <position position="108"/>
    </location>
</feature>
<dbReference type="AlphaFoldDB" id="A0A811VHW1"/>
<evidence type="ECO:0000313" key="1">
    <source>
        <dbReference type="EMBL" id="CAD7013733.1"/>
    </source>
</evidence>
<organism evidence="1 2">
    <name type="scientific">Ceratitis capitata</name>
    <name type="common">Mediterranean fruit fly</name>
    <name type="synonym">Tephritis capitata</name>
    <dbReference type="NCBI Taxonomy" id="7213"/>
    <lineage>
        <taxon>Eukaryota</taxon>
        <taxon>Metazoa</taxon>
        <taxon>Ecdysozoa</taxon>
        <taxon>Arthropoda</taxon>
        <taxon>Hexapoda</taxon>
        <taxon>Insecta</taxon>
        <taxon>Pterygota</taxon>
        <taxon>Neoptera</taxon>
        <taxon>Endopterygota</taxon>
        <taxon>Diptera</taxon>
        <taxon>Brachycera</taxon>
        <taxon>Muscomorpha</taxon>
        <taxon>Tephritoidea</taxon>
        <taxon>Tephritidae</taxon>
        <taxon>Ceratitis</taxon>
        <taxon>Ceratitis</taxon>
    </lineage>
</organism>
<keyword evidence="2" id="KW-1185">Reference proteome</keyword>
<name>A0A811VHW1_CERCA</name>
<protein>
    <submittedName>
        <fullName evidence="1">(Mediterranean fruit fly) hypothetical protein</fullName>
    </submittedName>
</protein>
<evidence type="ECO:0000313" key="2">
    <source>
        <dbReference type="Proteomes" id="UP000606786"/>
    </source>
</evidence>
<accession>A0A811VHW1</accession>
<gene>
    <name evidence="1" type="ORF">CCAP1982_LOCUS21764</name>
</gene>
<sequence length="108" mass="12591">MLNDSKNELVGDVESEKYIRAAELDREDTIFYTSVQVLEYADDIDAILCTKSSIFRMYQLYDWLGFPHNQQRLGVKRKATTKQLSMYKCAISCFHSNSKGKPCHRKCR</sequence>